<dbReference type="GO" id="GO:0005737">
    <property type="term" value="C:cytoplasm"/>
    <property type="evidence" value="ECO:0007669"/>
    <property type="project" value="TreeGrafter"/>
</dbReference>
<dbReference type="InterPro" id="IPR018824">
    <property type="entry name" value="Conidiation-specific_6"/>
</dbReference>
<dbReference type="AlphaFoldDB" id="A0A9P6VTH8"/>
<dbReference type="PANTHER" id="PTHR36576:SF1">
    <property type="entry name" value="UPF0654 PROTEIN C11D3.01C-RELATED"/>
    <property type="match status" value="1"/>
</dbReference>
<proteinExistence type="predicted"/>
<name>A0A9P6VTH8_RHOMI</name>
<evidence type="ECO:0000313" key="3">
    <source>
        <dbReference type="Proteomes" id="UP000777482"/>
    </source>
</evidence>
<feature type="region of interest" description="Disordered" evidence="1">
    <location>
        <begin position="39"/>
        <end position="142"/>
    </location>
</feature>
<evidence type="ECO:0000256" key="1">
    <source>
        <dbReference type="SAM" id="MobiDB-lite"/>
    </source>
</evidence>
<dbReference type="Proteomes" id="UP000777482">
    <property type="component" value="Unassembled WGS sequence"/>
</dbReference>
<dbReference type="OrthoDB" id="5419162at2759"/>
<feature type="compositionally biased region" description="Acidic residues" evidence="1">
    <location>
        <begin position="77"/>
        <end position="86"/>
    </location>
</feature>
<dbReference type="Pfam" id="PF10346">
    <property type="entry name" value="Con-6"/>
    <property type="match status" value="2"/>
</dbReference>
<feature type="compositionally biased region" description="Basic and acidic residues" evidence="1">
    <location>
        <begin position="9"/>
        <end position="26"/>
    </location>
</feature>
<feature type="compositionally biased region" description="Basic and acidic residues" evidence="1">
    <location>
        <begin position="44"/>
        <end position="66"/>
    </location>
</feature>
<reference evidence="2 3" key="1">
    <citation type="submission" date="2020-11" db="EMBL/GenBank/DDBJ databases">
        <title>Kefir isolates.</title>
        <authorList>
            <person name="Marcisauskas S."/>
            <person name="Kim Y."/>
            <person name="Blasche S."/>
        </authorList>
    </citation>
    <scope>NUCLEOTIDE SEQUENCE [LARGE SCALE GENOMIC DNA]</scope>
    <source>
        <strain evidence="2 3">KR</strain>
    </source>
</reference>
<dbReference type="InterPro" id="IPR052670">
    <property type="entry name" value="UPF0654_domain"/>
</dbReference>
<sequence>MSTELSVEDGNRVIERDEHGNVVSEKDYTRVQAGYKAAAHNKSLTKETRQNAETMLHDLEAQHDRVGGGGGNAGKPDDDEELEEQGSADSVGGGAPAQSHEETVHQHRVIGGLKANLHRSDRSDQTKEEIKQKLRELEADEV</sequence>
<comment type="caution">
    <text evidence="2">The sequence shown here is derived from an EMBL/GenBank/DDBJ whole genome shotgun (WGS) entry which is preliminary data.</text>
</comment>
<feature type="region of interest" description="Disordered" evidence="1">
    <location>
        <begin position="1"/>
        <end position="26"/>
    </location>
</feature>
<dbReference type="EMBL" id="PUHQ01000150">
    <property type="protein sequence ID" value="KAG0654420.1"/>
    <property type="molecule type" value="Genomic_DNA"/>
</dbReference>
<evidence type="ECO:0000313" key="2">
    <source>
        <dbReference type="EMBL" id="KAG0654420.1"/>
    </source>
</evidence>
<organism evidence="2 3">
    <name type="scientific">Rhodotorula mucilaginosa</name>
    <name type="common">Yeast</name>
    <name type="synonym">Rhodotorula rubra</name>
    <dbReference type="NCBI Taxonomy" id="5537"/>
    <lineage>
        <taxon>Eukaryota</taxon>
        <taxon>Fungi</taxon>
        <taxon>Dikarya</taxon>
        <taxon>Basidiomycota</taxon>
        <taxon>Pucciniomycotina</taxon>
        <taxon>Microbotryomycetes</taxon>
        <taxon>Sporidiobolales</taxon>
        <taxon>Sporidiobolaceae</taxon>
        <taxon>Rhodotorula</taxon>
    </lineage>
</organism>
<keyword evidence="3" id="KW-1185">Reference proteome</keyword>
<protein>
    <submittedName>
        <fullName evidence="2">Uncharacterized protein</fullName>
    </submittedName>
</protein>
<accession>A0A9P6VTH8</accession>
<feature type="compositionally biased region" description="Basic and acidic residues" evidence="1">
    <location>
        <begin position="118"/>
        <end position="142"/>
    </location>
</feature>
<dbReference type="PANTHER" id="PTHR36576">
    <property type="entry name" value="UPF0654 PROTEIN C11D3.01C-RELATED"/>
    <property type="match status" value="1"/>
</dbReference>
<gene>
    <name evidence="2" type="ORF">C6P46_001747</name>
</gene>